<dbReference type="Proteomes" id="UP000198769">
    <property type="component" value="Unassembled WGS sequence"/>
</dbReference>
<dbReference type="EMBL" id="FOVD01000001">
    <property type="protein sequence ID" value="SFN00147.1"/>
    <property type="molecule type" value="Genomic_DNA"/>
</dbReference>
<dbReference type="RefSeq" id="WP_047456416.1">
    <property type="nucleotide sequence ID" value="NZ_FOVD01000001.1"/>
</dbReference>
<reference evidence="2" key="1">
    <citation type="submission" date="2016-10" db="EMBL/GenBank/DDBJ databases">
        <authorList>
            <person name="Varghese N."/>
            <person name="Submissions S."/>
        </authorList>
    </citation>
    <scope>NUCLEOTIDE SEQUENCE [LARGE SCALE GENOMIC DNA]</scope>
    <source>
        <strain evidence="2">DSM 25575</strain>
    </source>
</reference>
<proteinExistence type="predicted"/>
<name>A0A1I4VFY9_CHROL</name>
<gene>
    <name evidence="1" type="ORF">SAMN05421594_0260</name>
</gene>
<evidence type="ECO:0000313" key="2">
    <source>
        <dbReference type="Proteomes" id="UP000198769"/>
    </source>
</evidence>
<evidence type="ECO:0008006" key="3">
    <source>
        <dbReference type="Google" id="ProtNLM"/>
    </source>
</evidence>
<dbReference type="OrthoDB" id="1190610at2"/>
<organism evidence="1 2">
    <name type="scientific">Chryseobacterium oleae</name>
    <dbReference type="NCBI Taxonomy" id="491207"/>
    <lineage>
        <taxon>Bacteria</taxon>
        <taxon>Pseudomonadati</taxon>
        <taxon>Bacteroidota</taxon>
        <taxon>Flavobacteriia</taxon>
        <taxon>Flavobacteriales</taxon>
        <taxon>Weeksellaceae</taxon>
        <taxon>Chryseobacterium group</taxon>
        <taxon>Chryseobacterium</taxon>
    </lineage>
</organism>
<keyword evidence="2" id="KW-1185">Reference proteome</keyword>
<sequence>MKNQNLSNGKKLNKRELRTIVGGKEMCIDPFTGECRKYGRGCAEQQCQLIIIDPIERLF</sequence>
<evidence type="ECO:0000313" key="1">
    <source>
        <dbReference type="EMBL" id="SFN00147.1"/>
    </source>
</evidence>
<protein>
    <recommendedName>
        <fullName evidence="3">Bacteriocin-type signal sequence-containing protein</fullName>
    </recommendedName>
</protein>
<accession>A0A1I4VFY9</accession>
<dbReference type="AlphaFoldDB" id="A0A1I4VFY9"/>